<protein>
    <recommendedName>
        <fullName evidence="4">BPTI/Kunitz inhibitor domain-containing protein</fullName>
    </recommendedName>
</protein>
<dbReference type="OrthoDB" id="4473401at2759"/>
<dbReference type="EMBL" id="OC941939">
    <property type="protein sequence ID" value="CAD7662287.1"/>
    <property type="molecule type" value="Genomic_DNA"/>
</dbReference>
<evidence type="ECO:0000313" key="5">
    <source>
        <dbReference type="EMBL" id="CAD7662287.1"/>
    </source>
</evidence>
<dbReference type="PANTHER" id="PTHR10083">
    <property type="entry name" value="KUNITZ-TYPE PROTEASE INHIBITOR-RELATED"/>
    <property type="match status" value="1"/>
</dbReference>
<evidence type="ECO:0000259" key="4">
    <source>
        <dbReference type="PROSITE" id="PS50279"/>
    </source>
</evidence>
<dbReference type="CDD" id="cd22593">
    <property type="entry name" value="Kunitz_conkunitzin"/>
    <property type="match status" value="1"/>
</dbReference>
<dbReference type="AlphaFoldDB" id="A0A7R9QYB5"/>
<dbReference type="Gene3D" id="4.10.410.10">
    <property type="entry name" value="Pancreatic trypsin inhibitor Kunitz domain"/>
    <property type="match status" value="1"/>
</dbReference>
<keyword evidence="2" id="KW-0722">Serine protease inhibitor</keyword>
<dbReference type="InterPro" id="IPR036880">
    <property type="entry name" value="Kunitz_BPTI_sf"/>
</dbReference>
<accession>A0A7R9QYB5</accession>
<evidence type="ECO:0000313" key="6">
    <source>
        <dbReference type="Proteomes" id="UP000728032"/>
    </source>
</evidence>
<sequence>MCELVPDTGTGTQDIVRIYYNPVLQQCLPFSWSGVGGNANRFISIKNCYEICHPADPGFRRLTASGVRAYLVKRKPPKYCNGVKPGIPELGVPETIIPESKAAAEKEEEKPQISGDVVVRQIRNPFDSTKLLTIVQPITYIIPKGKRNIVVDKRPYRQPYGQAFGQTR</sequence>
<keyword evidence="6" id="KW-1185">Reference proteome</keyword>
<dbReference type="Pfam" id="PF00014">
    <property type="entry name" value="Kunitz_BPTI"/>
    <property type="match status" value="1"/>
</dbReference>
<dbReference type="GO" id="GO:0004867">
    <property type="term" value="F:serine-type endopeptidase inhibitor activity"/>
    <property type="evidence" value="ECO:0007669"/>
    <property type="project" value="UniProtKB-KW"/>
</dbReference>
<dbReference type="InterPro" id="IPR002223">
    <property type="entry name" value="Kunitz_BPTI"/>
</dbReference>
<reference evidence="5" key="1">
    <citation type="submission" date="2020-11" db="EMBL/GenBank/DDBJ databases">
        <authorList>
            <person name="Tran Van P."/>
        </authorList>
    </citation>
    <scope>NUCLEOTIDE SEQUENCE</scope>
</reference>
<dbReference type="SUPFAM" id="SSF57362">
    <property type="entry name" value="BPTI-like"/>
    <property type="match status" value="1"/>
</dbReference>
<keyword evidence="1" id="KW-0646">Protease inhibitor</keyword>
<feature type="non-terminal residue" evidence="5">
    <location>
        <position position="168"/>
    </location>
</feature>
<keyword evidence="3" id="KW-1015">Disulfide bond</keyword>
<evidence type="ECO:0000256" key="1">
    <source>
        <dbReference type="ARBA" id="ARBA00022690"/>
    </source>
</evidence>
<gene>
    <name evidence="5" type="ORF">ONB1V03_LOCUS18847</name>
</gene>
<dbReference type="InterPro" id="IPR050098">
    <property type="entry name" value="TFPI/VKTCI-like"/>
</dbReference>
<dbReference type="PROSITE" id="PS50279">
    <property type="entry name" value="BPTI_KUNITZ_2"/>
    <property type="match status" value="1"/>
</dbReference>
<proteinExistence type="predicted"/>
<name>A0A7R9QYB5_9ACAR</name>
<evidence type="ECO:0000256" key="2">
    <source>
        <dbReference type="ARBA" id="ARBA00022900"/>
    </source>
</evidence>
<dbReference type="EMBL" id="CAJPVJ010027114">
    <property type="protein sequence ID" value="CAG2179423.1"/>
    <property type="molecule type" value="Genomic_DNA"/>
</dbReference>
<organism evidence="5">
    <name type="scientific">Oppiella nova</name>
    <dbReference type="NCBI Taxonomy" id="334625"/>
    <lineage>
        <taxon>Eukaryota</taxon>
        <taxon>Metazoa</taxon>
        <taxon>Ecdysozoa</taxon>
        <taxon>Arthropoda</taxon>
        <taxon>Chelicerata</taxon>
        <taxon>Arachnida</taxon>
        <taxon>Acari</taxon>
        <taxon>Acariformes</taxon>
        <taxon>Sarcoptiformes</taxon>
        <taxon>Oribatida</taxon>
        <taxon>Brachypylina</taxon>
        <taxon>Oppioidea</taxon>
        <taxon>Oppiidae</taxon>
        <taxon>Oppiella</taxon>
    </lineage>
</organism>
<dbReference type="PANTHER" id="PTHR10083:SF374">
    <property type="entry name" value="BPTI_KUNITZ INHIBITOR DOMAIN-CONTAINING PROTEIN"/>
    <property type="match status" value="1"/>
</dbReference>
<dbReference type="Proteomes" id="UP000728032">
    <property type="component" value="Unassembled WGS sequence"/>
</dbReference>
<feature type="domain" description="BPTI/Kunitz inhibitor" evidence="4">
    <location>
        <begin position="2"/>
        <end position="52"/>
    </location>
</feature>
<evidence type="ECO:0000256" key="3">
    <source>
        <dbReference type="ARBA" id="ARBA00023157"/>
    </source>
</evidence>
<dbReference type="GO" id="GO:0005615">
    <property type="term" value="C:extracellular space"/>
    <property type="evidence" value="ECO:0007669"/>
    <property type="project" value="TreeGrafter"/>
</dbReference>
<dbReference type="SMART" id="SM00131">
    <property type="entry name" value="KU"/>
    <property type="match status" value="1"/>
</dbReference>